<dbReference type="AlphaFoldDB" id="A0A3P9NB82"/>
<feature type="domain" description="Anoctamin dimerisation" evidence="10">
    <location>
        <begin position="1"/>
        <end position="48"/>
    </location>
</feature>
<evidence type="ECO:0000259" key="10">
    <source>
        <dbReference type="Pfam" id="PF16178"/>
    </source>
</evidence>
<reference evidence="11" key="3">
    <citation type="submission" date="2025-09" db="UniProtKB">
        <authorList>
            <consortium name="Ensembl"/>
        </authorList>
    </citation>
    <scope>IDENTIFICATION</scope>
    <source>
        <strain evidence="11">Guanapo</strain>
    </source>
</reference>
<evidence type="ECO:0000256" key="7">
    <source>
        <dbReference type="ARBA" id="ARBA00023180"/>
    </source>
</evidence>
<dbReference type="GO" id="GO:0005254">
    <property type="term" value="F:chloride channel activity"/>
    <property type="evidence" value="ECO:0007669"/>
    <property type="project" value="TreeGrafter"/>
</dbReference>
<keyword evidence="4" id="KW-0812">Transmembrane</keyword>
<keyword evidence="3" id="KW-1003">Cell membrane</keyword>
<dbReference type="Proteomes" id="UP000242638">
    <property type="component" value="Unassembled WGS sequence"/>
</dbReference>
<keyword evidence="5" id="KW-1133">Transmembrane helix</keyword>
<comment type="similarity">
    <text evidence="2 8">Belongs to the anoctamin family.</text>
</comment>
<keyword evidence="12" id="KW-1185">Reference proteome</keyword>
<sequence length="103" mass="12375">VGVDRLVNERAYTAAYPLHEIHPDELNQRQVLHYYWARWCKWFKYQPLDHIREYFGEKIALYFAWLGMKSFLFLEIPELLCILVNVASFTLHVSSPGREGRRF</sequence>
<dbReference type="InterPro" id="IPR049452">
    <property type="entry name" value="Anoctamin_TM"/>
</dbReference>
<evidence type="ECO:0000256" key="8">
    <source>
        <dbReference type="RuleBase" id="RU280814"/>
    </source>
</evidence>
<evidence type="ECO:0000256" key="2">
    <source>
        <dbReference type="ARBA" id="ARBA00009671"/>
    </source>
</evidence>
<evidence type="ECO:0000256" key="1">
    <source>
        <dbReference type="ARBA" id="ARBA00004651"/>
    </source>
</evidence>
<dbReference type="InterPro" id="IPR032394">
    <property type="entry name" value="Anoct_dimer"/>
</dbReference>
<accession>A0A3P9NB82</accession>
<dbReference type="GO" id="GO:0046983">
    <property type="term" value="F:protein dimerization activity"/>
    <property type="evidence" value="ECO:0007669"/>
    <property type="project" value="InterPro"/>
</dbReference>
<organism evidence="11 12">
    <name type="scientific">Poecilia reticulata</name>
    <name type="common">Guppy</name>
    <name type="synonym">Acanthophacelus reticulatus</name>
    <dbReference type="NCBI Taxonomy" id="8081"/>
    <lineage>
        <taxon>Eukaryota</taxon>
        <taxon>Metazoa</taxon>
        <taxon>Chordata</taxon>
        <taxon>Craniata</taxon>
        <taxon>Vertebrata</taxon>
        <taxon>Euteleostomi</taxon>
        <taxon>Actinopterygii</taxon>
        <taxon>Neopterygii</taxon>
        <taxon>Teleostei</taxon>
        <taxon>Neoteleostei</taxon>
        <taxon>Acanthomorphata</taxon>
        <taxon>Ovalentaria</taxon>
        <taxon>Atherinomorphae</taxon>
        <taxon>Cyprinodontiformes</taxon>
        <taxon>Poeciliidae</taxon>
        <taxon>Poeciliinae</taxon>
        <taxon>Poecilia</taxon>
    </lineage>
</organism>
<evidence type="ECO:0000256" key="4">
    <source>
        <dbReference type="ARBA" id="ARBA00022692"/>
    </source>
</evidence>
<evidence type="ECO:0000256" key="6">
    <source>
        <dbReference type="ARBA" id="ARBA00023136"/>
    </source>
</evidence>
<dbReference type="Pfam" id="PF04547">
    <property type="entry name" value="Anoctamin"/>
    <property type="match status" value="1"/>
</dbReference>
<dbReference type="GO" id="GO:0005886">
    <property type="term" value="C:plasma membrane"/>
    <property type="evidence" value="ECO:0007669"/>
    <property type="project" value="UniProtKB-SubCell"/>
</dbReference>
<reference evidence="11" key="2">
    <citation type="submission" date="2025-08" db="UniProtKB">
        <authorList>
            <consortium name="Ensembl"/>
        </authorList>
    </citation>
    <scope>IDENTIFICATION</scope>
    <source>
        <strain evidence="11">Guanapo</strain>
    </source>
</reference>
<proteinExistence type="inferred from homology"/>
<comment type="subcellular location">
    <subcellularLocation>
        <location evidence="1">Cell membrane</location>
        <topology evidence="1">Multi-pass membrane protein</topology>
    </subcellularLocation>
    <subcellularLocation>
        <location evidence="8">Membrane</location>
        <topology evidence="8">Multi-pass membrane protein</topology>
    </subcellularLocation>
</comment>
<dbReference type="GeneTree" id="ENSGT00940000164482"/>
<protein>
    <recommendedName>
        <fullName evidence="8">Anoctamin</fullName>
    </recommendedName>
</protein>
<evidence type="ECO:0000313" key="11">
    <source>
        <dbReference type="Ensembl" id="ENSPREP00000006824.1"/>
    </source>
</evidence>
<name>A0A3P9NB82_POERE</name>
<dbReference type="InterPro" id="IPR007632">
    <property type="entry name" value="Anoctamin"/>
</dbReference>
<keyword evidence="7" id="KW-0325">Glycoprotein</keyword>
<evidence type="ECO:0000256" key="3">
    <source>
        <dbReference type="ARBA" id="ARBA00022475"/>
    </source>
</evidence>
<evidence type="ECO:0000259" key="9">
    <source>
        <dbReference type="Pfam" id="PF04547"/>
    </source>
</evidence>
<dbReference type="Pfam" id="PF16178">
    <property type="entry name" value="Anoct_dimer"/>
    <property type="match status" value="1"/>
</dbReference>
<keyword evidence="6" id="KW-0472">Membrane</keyword>
<dbReference type="PANTHER" id="PTHR12308:SF84">
    <property type="entry name" value="ANOCTAMIN"/>
    <property type="match status" value="1"/>
</dbReference>
<dbReference type="Ensembl" id="ENSPRET00000006913.1">
    <property type="protein sequence ID" value="ENSPREP00000006824.1"/>
    <property type="gene ID" value="ENSPREG00000004712.1"/>
</dbReference>
<evidence type="ECO:0000313" key="12">
    <source>
        <dbReference type="Proteomes" id="UP000242638"/>
    </source>
</evidence>
<reference evidence="12" key="1">
    <citation type="submission" date="2013-11" db="EMBL/GenBank/DDBJ databases">
        <title>The genomic landscape of the Guanapo guppy.</title>
        <authorList>
            <person name="Kuenstner A."/>
            <person name="Dreyer C."/>
        </authorList>
    </citation>
    <scope>NUCLEOTIDE SEQUENCE</scope>
    <source>
        <strain evidence="12">Guanapo</strain>
    </source>
</reference>
<feature type="domain" description="Anoctamin transmembrane" evidence="9">
    <location>
        <begin position="51"/>
        <end position="84"/>
    </location>
</feature>
<dbReference type="PANTHER" id="PTHR12308">
    <property type="entry name" value="ANOCTAMIN"/>
    <property type="match status" value="1"/>
</dbReference>
<evidence type="ECO:0000256" key="5">
    <source>
        <dbReference type="ARBA" id="ARBA00022989"/>
    </source>
</evidence>